<dbReference type="PROSITE" id="PS51192">
    <property type="entry name" value="HELICASE_ATP_BIND_1"/>
    <property type="match status" value="1"/>
</dbReference>
<sequence>MRGLFSPRDYATEEEMEDILRFSLRVAPLTAGSESTRNRMNNETAPQHQIGTQVDSAGHELKLETTNDEGYLRQFGEVAINYQTDKFDWDRALLEKSKDIFNIPNFRLCQRGACNANMDGRDIVRAMPTGGGKSLMYQLPALLNPGVTVVISPLTALIEHQVMKLRSRDVEAVMLLSTTKSKEKNQINERLLEMSRGQVAGDREIKFCYVTPEEIVKDNGFLSILHDLHLKGKLTRIVLDEADCVSSYGQGFRPDYRKMHILKNSFPGVPVMALSATCRPKVLEDIAKVLHLPPIVQGENANNKGTVCFAVQGARCSEAGPLAVLKEEDIDEGGSSNMYEDIEMEMEAAGYQTYDEDFENFLAEPQPSS</sequence>
<keyword evidence="2" id="KW-0238">DNA-binding</keyword>
<evidence type="ECO:0000256" key="4">
    <source>
        <dbReference type="ARBA" id="ARBA00034617"/>
    </source>
</evidence>
<dbReference type="PANTHER" id="PTHR13710:SF105">
    <property type="entry name" value="ATP-DEPENDENT DNA HELICASE Q1"/>
    <property type="match status" value="1"/>
</dbReference>
<dbReference type="GO" id="GO:0005694">
    <property type="term" value="C:chromosome"/>
    <property type="evidence" value="ECO:0007669"/>
    <property type="project" value="TreeGrafter"/>
</dbReference>
<dbReference type="Pfam" id="PF00270">
    <property type="entry name" value="DEAD"/>
    <property type="match status" value="1"/>
</dbReference>
<dbReference type="InterPro" id="IPR011545">
    <property type="entry name" value="DEAD/DEAH_box_helicase_dom"/>
</dbReference>
<gene>
    <name evidence="7" type="ORF">D9611_008597</name>
</gene>
<dbReference type="EC" id="5.6.2.4" evidence="5"/>
<feature type="domain" description="Helicase ATP-binding" evidence="6">
    <location>
        <begin position="114"/>
        <end position="296"/>
    </location>
</feature>
<protein>
    <recommendedName>
        <fullName evidence="5">DNA 3'-5' helicase</fullName>
        <ecNumber evidence="5">5.6.2.4</ecNumber>
    </recommendedName>
</protein>
<dbReference type="GO" id="GO:0005524">
    <property type="term" value="F:ATP binding"/>
    <property type="evidence" value="ECO:0007669"/>
    <property type="project" value="InterPro"/>
</dbReference>
<accession>A0A8H5AYF1</accession>
<dbReference type="GO" id="GO:0003677">
    <property type="term" value="F:DNA binding"/>
    <property type="evidence" value="ECO:0007669"/>
    <property type="project" value="UniProtKB-KW"/>
</dbReference>
<evidence type="ECO:0000313" key="7">
    <source>
        <dbReference type="EMBL" id="KAF5313370.1"/>
    </source>
</evidence>
<comment type="catalytic activity">
    <reaction evidence="4">
        <text>Couples ATP hydrolysis with the unwinding of duplex DNA by translocating in the 3'-5' direction.</text>
        <dbReference type="EC" id="5.6.2.4"/>
    </reaction>
</comment>
<evidence type="ECO:0000313" key="8">
    <source>
        <dbReference type="Proteomes" id="UP000541558"/>
    </source>
</evidence>
<dbReference type="GO" id="GO:0000724">
    <property type="term" value="P:double-strand break repair via homologous recombination"/>
    <property type="evidence" value="ECO:0007669"/>
    <property type="project" value="TreeGrafter"/>
</dbReference>
<dbReference type="SMART" id="SM00487">
    <property type="entry name" value="DEXDc"/>
    <property type="match status" value="1"/>
</dbReference>
<keyword evidence="8" id="KW-1185">Reference proteome</keyword>
<dbReference type="AlphaFoldDB" id="A0A8H5AYF1"/>
<evidence type="ECO:0000259" key="6">
    <source>
        <dbReference type="PROSITE" id="PS51192"/>
    </source>
</evidence>
<dbReference type="EMBL" id="JAACJK010000224">
    <property type="protein sequence ID" value="KAF5313370.1"/>
    <property type="molecule type" value="Genomic_DNA"/>
</dbReference>
<name>A0A8H5AYF1_9AGAR</name>
<evidence type="ECO:0000256" key="1">
    <source>
        <dbReference type="ARBA" id="ARBA00005446"/>
    </source>
</evidence>
<keyword evidence="3" id="KW-0413">Isomerase</keyword>
<dbReference type="Proteomes" id="UP000541558">
    <property type="component" value="Unassembled WGS sequence"/>
</dbReference>
<proteinExistence type="inferred from homology"/>
<comment type="similarity">
    <text evidence="1">Belongs to the helicase family. RecQ subfamily.</text>
</comment>
<evidence type="ECO:0000256" key="3">
    <source>
        <dbReference type="ARBA" id="ARBA00023235"/>
    </source>
</evidence>
<dbReference type="SUPFAM" id="SSF52540">
    <property type="entry name" value="P-loop containing nucleoside triphosphate hydrolases"/>
    <property type="match status" value="1"/>
</dbReference>
<dbReference type="Gene3D" id="3.40.50.300">
    <property type="entry name" value="P-loop containing nucleotide triphosphate hydrolases"/>
    <property type="match status" value="1"/>
</dbReference>
<dbReference type="GO" id="GO:0005737">
    <property type="term" value="C:cytoplasm"/>
    <property type="evidence" value="ECO:0007669"/>
    <property type="project" value="TreeGrafter"/>
</dbReference>
<dbReference type="GO" id="GO:0043138">
    <property type="term" value="F:3'-5' DNA helicase activity"/>
    <property type="evidence" value="ECO:0007669"/>
    <property type="project" value="UniProtKB-EC"/>
</dbReference>
<dbReference type="InterPro" id="IPR027417">
    <property type="entry name" value="P-loop_NTPase"/>
</dbReference>
<organism evidence="7 8">
    <name type="scientific">Ephemerocybe angulata</name>
    <dbReference type="NCBI Taxonomy" id="980116"/>
    <lineage>
        <taxon>Eukaryota</taxon>
        <taxon>Fungi</taxon>
        <taxon>Dikarya</taxon>
        <taxon>Basidiomycota</taxon>
        <taxon>Agaricomycotina</taxon>
        <taxon>Agaricomycetes</taxon>
        <taxon>Agaricomycetidae</taxon>
        <taxon>Agaricales</taxon>
        <taxon>Agaricineae</taxon>
        <taxon>Psathyrellaceae</taxon>
        <taxon>Ephemerocybe</taxon>
    </lineage>
</organism>
<comment type="caution">
    <text evidence="7">The sequence shown here is derived from an EMBL/GenBank/DDBJ whole genome shotgun (WGS) entry which is preliminary data.</text>
</comment>
<evidence type="ECO:0000256" key="2">
    <source>
        <dbReference type="ARBA" id="ARBA00023125"/>
    </source>
</evidence>
<dbReference type="GO" id="GO:0009378">
    <property type="term" value="F:four-way junction helicase activity"/>
    <property type="evidence" value="ECO:0007669"/>
    <property type="project" value="TreeGrafter"/>
</dbReference>
<dbReference type="OrthoDB" id="10261556at2759"/>
<reference evidence="7 8" key="1">
    <citation type="journal article" date="2020" name="ISME J.">
        <title>Uncovering the hidden diversity of litter-decomposition mechanisms in mushroom-forming fungi.</title>
        <authorList>
            <person name="Floudas D."/>
            <person name="Bentzer J."/>
            <person name="Ahren D."/>
            <person name="Johansson T."/>
            <person name="Persson P."/>
            <person name="Tunlid A."/>
        </authorList>
    </citation>
    <scope>NUCLEOTIDE SEQUENCE [LARGE SCALE GENOMIC DNA]</scope>
    <source>
        <strain evidence="7 8">CBS 175.51</strain>
    </source>
</reference>
<dbReference type="PANTHER" id="PTHR13710">
    <property type="entry name" value="DNA HELICASE RECQ FAMILY MEMBER"/>
    <property type="match status" value="1"/>
</dbReference>
<dbReference type="InterPro" id="IPR014001">
    <property type="entry name" value="Helicase_ATP-bd"/>
</dbReference>
<evidence type="ECO:0000256" key="5">
    <source>
        <dbReference type="ARBA" id="ARBA00034808"/>
    </source>
</evidence>